<keyword evidence="2" id="KW-1185">Reference proteome</keyword>
<name>A0ABY7DBL3_MYAAR</name>
<dbReference type="Gene3D" id="3.60.10.10">
    <property type="entry name" value="Endonuclease/exonuclease/phosphatase"/>
    <property type="match status" value="1"/>
</dbReference>
<sequence>YDIIGLQETKTDDSYDIQVPGFEAHIFNRKKLTCYRSGDKNSHSDVIKFFTISRNLYGDINSPNSDLKCGGVYIPPSGSRFAVNDPYFEMQNEIFRFCGDDKNILLFGDFNSRCVSINDFTMLDDFISELFDLENIQDEEAEIEKSELFSNNIDLTKVAEMEMKLDNLGTIHNIDQTSVNNITDDIAHLYTDCSKVTFGTVKTKIAKENTYNYRNPWFDSACINTRNKYHKTKRAYNKYKTQALKELLKSVSKEYTLRKARNKHSET</sequence>
<dbReference type="InterPro" id="IPR036691">
    <property type="entry name" value="Endo/exonu/phosph_ase_sf"/>
</dbReference>
<feature type="non-terminal residue" evidence="1">
    <location>
        <position position="267"/>
    </location>
</feature>
<evidence type="ECO:0000313" key="1">
    <source>
        <dbReference type="EMBL" id="WAQ95052.1"/>
    </source>
</evidence>
<protein>
    <submittedName>
        <fullName evidence="1">Uncharacterized protein</fullName>
    </submittedName>
</protein>
<proteinExistence type="predicted"/>
<gene>
    <name evidence="1" type="ORF">MAR_007523</name>
</gene>
<dbReference type="SUPFAM" id="SSF56219">
    <property type="entry name" value="DNase I-like"/>
    <property type="match status" value="1"/>
</dbReference>
<evidence type="ECO:0000313" key="2">
    <source>
        <dbReference type="Proteomes" id="UP001164746"/>
    </source>
</evidence>
<dbReference type="EMBL" id="CP111012">
    <property type="protein sequence ID" value="WAQ95052.1"/>
    <property type="molecule type" value="Genomic_DNA"/>
</dbReference>
<organism evidence="1 2">
    <name type="scientific">Mya arenaria</name>
    <name type="common">Soft-shell clam</name>
    <dbReference type="NCBI Taxonomy" id="6604"/>
    <lineage>
        <taxon>Eukaryota</taxon>
        <taxon>Metazoa</taxon>
        <taxon>Spiralia</taxon>
        <taxon>Lophotrochozoa</taxon>
        <taxon>Mollusca</taxon>
        <taxon>Bivalvia</taxon>
        <taxon>Autobranchia</taxon>
        <taxon>Heteroconchia</taxon>
        <taxon>Euheterodonta</taxon>
        <taxon>Imparidentia</taxon>
        <taxon>Neoheterodontei</taxon>
        <taxon>Myida</taxon>
        <taxon>Myoidea</taxon>
        <taxon>Myidae</taxon>
        <taxon>Mya</taxon>
    </lineage>
</organism>
<dbReference type="Proteomes" id="UP001164746">
    <property type="component" value="Chromosome 1"/>
</dbReference>
<reference evidence="1" key="1">
    <citation type="submission" date="2022-11" db="EMBL/GenBank/DDBJ databases">
        <title>Centuries of genome instability and evolution in soft-shell clam transmissible cancer (bioRxiv).</title>
        <authorList>
            <person name="Hart S.F.M."/>
            <person name="Yonemitsu M.A."/>
            <person name="Giersch R.M."/>
            <person name="Beal B.F."/>
            <person name="Arriagada G."/>
            <person name="Davis B.W."/>
            <person name="Ostrander E.A."/>
            <person name="Goff S.P."/>
            <person name="Metzger M.J."/>
        </authorList>
    </citation>
    <scope>NUCLEOTIDE SEQUENCE</scope>
    <source>
        <strain evidence="1">MELC-2E11</strain>
        <tissue evidence="1">Siphon/mantle</tissue>
    </source>
</reference>
<feature type="non-terminal residue" evidence="1">
    <location>
        <position position="1"/>
    </location>
</feature>
<accession>A0ABY7DBL3</accession>